<keyword evidence="1" id="KW-1188">Viral release from host cell</keyword>
<feature type="coiled-coil region" evidence="2">
    <location>
        <begin position="705"/>
        <end position="754"/>
    </location>
</feature>
<evidence type="ECO:0000313" key="4">
    <source>
        <dbReference type="EMBL" id="RHF62913.1"/>
    </source>
</evidence>
<feature type="domain" description="Phage tail tape measure protein" evidence="3">
    <location>
        <begin position="105"/>
        <end position="296"/>
    </location>
</feature>
<organism evidence="4 5">
    <name type="scientific">[Ruminococcus] lactaris</name>
    <dbReference type="NCBI Taxonomy" id="46228"/>
    <lineage>
        <taxon>Bacteria</taxon>
        <taxon>Bacillati</taxon>
        <taxon>Bacillota</taxon>
        <taxon>Clostridia</taxon>
        <taxon>Lachnospirales</taxon>
        <taxon>Lachnospiraceae</taxon>
        <taxon>Mediterraneibacter</taxon>
    </lineage>
</organism>
<protein>
    <submittedName>
        <fullName evidence="4">Phage tail tape measure protein</fullName>
    </submittedName>
</protein>
<dbReference type="NCBIfam" id="TIGR01760">
    <property type="entry name" value="tape_meas_TP901"/>
    <property type="match status" value="1"/>
</dbReference>
<evidence type="ECO:0000313" key="5">
    <source>
        <dbReference type="Proteomes" id="UP000284902"/>
    </source>
</evidence>
<reference evidence="4 5" key="1">
    <citation type="submission" date="2018-08" db="EMBL/GenBank/DDBJ databases">
        <title>A genome reference for cultivated species of the human gut microbiota.</title>
        <authorList>
            <person name="Zou Y."/>
            <person name="Xue W."/>
            <person name="Luo G."/>
        </authorList>
    </citation>
    <scope>NUCLEOTIDE SEQUENCE [LARGE SCALE GENOMIC DNA]</scope>
    <source>
        <strain evidence="4 5">AM25-1LB</strain>
    </source>
</reference>
<keyword evidence="2" id="KW-0175">Coiled coil</keyword>
<evidence type="ECO:0000256" key="2">
    <source>
        <dbReference type="SAM" id="Coils"/>
    </source>
</evidence>
<dbReference type="RefSeq" id="WP_118212412.1">
    <property type="nucleotide sequence ID" value="NZ_JAQEAN010000005.1"/>
</dbReference>
<sequence length="1040" mass="112427">MTGGIKLAPLMTEIKVNIDGFKNDMQKAATAGVKEADRISEKLSSVTKAGEKLSKIGTAMMAGLTVPLISAGTAATKMAVDYESSFAKVSTLLDANVVNYQEYKNQLLDASSESKIAIDEFSEAVYSSISAGVDQTKAISFTTDAMKLAKGGFTDGAKAVDVLTTAINGYNLKSSDATRISDLLITTQNLGKTTVDELASSMGTVIPVASSVNFNVNELSASYAQLTKNGIATAESGTYLKAMLSELGKSGSITDGTLRELTGKGFAQLKAEGVSTTKILQMISDEAGKNGKTLKDMFSSVEAGSAALVLAKGSGAEYNEMLQGMRSSAGATQEAFDKMDATPAEQLNGAINKLKNDAIKFGAAFVPVVTKVSDKLGEVADRFSNLSDEEKENAIKWGLVLAATGPVIKVVGGGITTFTKLASVIGGASKAVGSTGLTGSMTGLLGIAVPVAVGVAAVGTALYVMHENAQLASRKCTDASEDMSLMEKVLAKLKGTETHTKEEMVELGYVYEDFGENISPEFQEAVEESAKKVQDFNVYLREIGFDNVISQAESAEFNRRVNETCDEAIKTIQGKKEEAQLGLKELFIADDQVIDESEQKVLDALAKSSDKQIAEVTTLEGEILAIKQKAVDEKRALNDQEIADIESKNARIRQIELEAVGGTEEELLYAKNEFNARAKNLDAESASELLQEKVKARNDEIVKIKASYDTEIELLKSKLDEMNAEDRKAAEEQINNLEKDKQDKINKQEELYEEYLAIIRENNPNLMDELNKFSGEVLSNADKECKERLDLYRETYGDLSQIQETGLYTIYNKESHTWNQVAAVVDEGTGEITAMYSNMVGASAGWSESMAKDAEKMIKKADDASDVIAQLVDANDYYVDSAGNVVQAATGIASEMEQVTKKTDGSREGIVKINNTPYKIQVNKDGTIRSLSEIKEAADNAAKPRTLTIKAELAAGINAKAMFERQQASYNFNGIDNVPYDGYHAILHKNERVLTAEENKTYSNQQPVDYGTIQSIIRREVSNIVIELNGREFARAVRQV</sequence>
<name>A0A414P9F7_9FIRM</name>
<comment type="caution">
    <text evidence="4">The sequence shown here is derived from an EMBL/GenBank/DDBJ whole genome shotgun (WGS) entry which is preliminary data.</text>
</comment>
<evidence type="ECO:0000259" key="3">
    <source>
        <dbReference type="Pfam" id="PF10145"/>
    </source>
</evidence>
<gene>
    <name evidence="4" type="ORF">DW672_01850</name>
</gene>
<accession>A0A414P9F7</accession>
<proteinExistence type="predicted"/>
<dbReference type="Pfam" id="PF10145">
    <property type="entry name" value="PhageMin_Tail"/>
    <property type="match status" value="1"/>
</dbReference>
<evidence type="ECO:0000256" key="1">
    <source>
        <dbReference type="ARBA" id="ARBA00022612"/>
    </source>
</evidence>
<dbReference type="PANTHER" id="PTHR37813:SF1">
    <property type="entry name" value="FELS-2 PROPHAGE PROTEIN"/>
    <property type="match status" value="1"/>
</dbReference>
<dbReference type="PANTHER" id="PTHR37813">
    <property type="entry name" value="FELS-2 PROPHAGE PROTEIN"/>
    <property type="match status" value="1"/>
</dbReference>
<dbReference type="Proteomes" id="UP000284902">
    <property type="component" value="Unassembled WGS sequence"/>
</dbReference>
<dbReference type="EMBL" id="QRHG01000003">
    <property type="protein sequence ID" value="RHF62913.1"/>
    <property type="molecule type" value="Genomic_DNA"/>
</dbReference>
<dbReference type="AlphaFoldDB" id="A0A414P9F7"/>
<dbReference type="InterPro" id="IPR010090">
    <property type="entry name" value="Phage_tape_meas"/>
</dbReference>